<gene>
    <name evidence="2" type="ORF">PGT21_028053</name>
</gene>
<comment type="caution">
    <text evidence="2">The sequence shown here is derived from an EMBL/GenBank/DDBJ whole genome shotgun (WGS) entry which is preliminary data.</text>
</comment>
<protein>
    <submittedName>
        <fullName evidence="2">Uncharacterized protein</fullName>
    </submittedName>
</protein>
<feature type="compositionally biased region" description="Polar residues" evidence="1">
    <location>
        <begin position="33"/>
        <end position="50"/>
    </location>
</feature>
<reference evidence="2 3" key="1">
    <citation type="submission" date="2019-05" db="EMBL/GenBank/DDBJ databases">
        <title>Emergence of the Ug99 lineage of the wheat stem rust pathogen through somatic hybridization.</title>
        <authorList>
            <person name="Li F."/>
            <person name="Upadhyaya N.M."/>
            <person name="Sperschneider J."/>
            <person name="Matny O."/>
            <person name="Nguyen-Phuc H."/>
            <person name="Mago R."/>
            <person name="Raley C."/>
            <person name="Miller M.E."/>
            <person name="Silverstein K.A.T."/>
            <person name="Henningsen E."/>
            <person name="Hirsch C.D."/>
            <person name="Visser B."/>
            <person name="Pretorius Z.A."/>
            <person name="Steffenson B.J."/>
            <person name="Schwessinger B."/>
            <person name="Dodds P.N."/>
            <person name="Figueroa M."/>
        </authorList>
    </citation>
    <scope>NUCLEOTIDE SEQUENCE [LARGE SCALE GENOMIC DNA]</scope>
    <source>
        <strain evidence="2">21-0</strain>
    </source>
</reference>
<dbReference type="EMBL" id="VSWC01000093">
    <property type="protein sequence ID" value="KAA1089719.1"/>
    <property type="molecule type" value="Genomic_DNA"/>
</dbReference>
<keyword evidence="3" id="KW-1185">Reference proteome</keyword>
<dbReference type="AlphaFoldDB" id="A0A5B0NP29"/>
<evidence type="ECO:0000256" key="1">
    <source>
        <dbReference type="SAM" id="MobiDB-lite"/>
    </source>
</evidence>
<feature type="region of interest" description="Disordered" evidence="1">
    <location>
        <begin position="18"/>
        <end position="144"/>
    </location>
</feature>
<feature type="compositionally biased region" description="Basic residues" evidence="1">
    <location>
        <begin position="122"/>
        <end position="135"/>
    </location>
</feature>
<organism evidence="2 3">
    <name type="scientific">Puccinia graminis f. sp. tritici</name>
    <dbReference type="NCBI Taxonomy" id="56615"/>
    <lineage>
        <taxon>Eukaryota</taxon>
        <taxon>Fungi</taxon>
        <taxon>Dikarya</taxon>
        <taxon>Basidiomycota</taxon>
        <taxon>Pucciniomycotina</taxon>
        <taxon>Pucciniomycetes</taxon>
        <taxon>Pucciniales</taxon>
        <taxon>Pucciniaceae</taxon>
        <taxon>Puccinia</taxon>
    </lineage>
</organism>
<sequence>MIFFCDAMCGLISTHAPQSIVSHQPPPRFSDTPAATATTFPNYTRPNNSVLRPPLLSIPQLQSTTISAPSSSQSTPTSTSDYSPKLNKPLTPTREKRRKLRSTRAGSPVPASISFNASGLRPKNKQPFRSSRIHHHSEPCSGDEDYQPLLSFQRLNLKSSMPPVPPAIPQDLMFPPSQCSYAHTPIVEPSYTTPRDTPNDTYTCIRTVSNPFPVSISSQPPAGFTKSMPRLNRLNRSSISSSHDPLSSCLELRKTEEQDKWWHWAKVCKVTGDGNKSSHLAPLRCQDLKRNFDDHLDCDNYQEPSLRIQTRPFSESTIEQQKFYYSG</sequence>
<dbReference type="OrthoDB" id="2499752at2759"/>
<evidence type="ECO:0000313" key="3">
    <source>
        <dbReference type="Proteomes" id="UP000324748"/>
    </source>
</evidence>
<name>A0A5B0NP29_PUCGR</name>
<accession>A0A5B0NP29</accession>
<proteinExistence type="predicted"/>
<evidence type="ECO:0000313" key="2">
    <source>
        <dbReference type="EMBL" id="KAA1089719.1"/>
    </source>
</evidence>
<dbReference type="Proteomes" id="UP000324748">
    <property type="component" value="Unassembled WGS sequence"/>
</dbReference>
<feature type="compositionally biased region" description="Low complexity" evidence="1">
    <location>
        <begin position="63"/>
        <end position="84"/>
    </location>
</feature>